<proteinExistence type="predicted"/>
<comment type="caution">
    <text evidence="1">The sequence shown here is derived from an EMBL/GenBank/DDBJ whole genome shotgun (WGS) entry which is preliminary data.</text>
</comment>
<name>A0A9J6BYH7_POLVA</name>
<dbReference type="OrthoDB" id="6599787at2759"/>
<dbReference type="Proteomes" id="UP001107558">
    <property type="component" value="Chromosome 2"/>
</dbReference>
<protein>
    <submittedName>
        <fullName evidence="1">Uncharacterized protein</fullName>
    </submittedName>
</protein>
<evidence type="ECO:0000313" key="1">
    <source>
        <dbReference type="EMBL" id="KAG5674911.1"/>
    </source>
</evidence>
<organism evidence="1 2">
    <name type="scientific">Polypedilum vanderplanki</name>
    <name type="common">Sleeping chironomid midge</name>
    <dbReference type="NCBI Taxonomy" id="319348"/>
    <lineage>
        <taxon>Eukaryota</taxon>
        <taxon>Metazoa</taxon>
        <taxon>Ecdysozoa</taxon>
        <taxon>Arthropoda</taxon>
        <taxon>Hexapoda</taxon>
        <taxon>Insecta</taxon>
        <taxon>Pterygota</taxon>
        <taxon>Neoptera</taxon>
        <taxon>Endopterygota</taxon>
        <taxon>Diptera</taxon>
        <taxon>Nematocera</taxon>
        <taxon>Chironomoidea</taxon>
        <taxon>Chironomidae</taxon>
        <taxon>Chironominae</taxon>
        <taxon>Polypedilum</taxon>
        <taxon>Polypedilum</taxon>
    </lineage>
</organism>
<evidence type="ECO:0000313" key="2">
    <source>
        <dbReference type="Proteomes" id="UP001107558"/>
    </source>
</evidence>
<dbReference type="EMBL" id="JADBJN010000002">
    <property type="protein sequence ID" value="KAG5674911.1"/>
    <property type="molecule type" value="Genomic_DNA"/>
</dbReference>
<accession>A0A9J6BYH7</accession>
<dbReference type="AlphaFoldDB" id="A0A9J6BYH7"/>
<sequence length="168" mass="19660">MESSIKPNVENQAIDGTYLDQEFARYAQVAQGLMRDMTSSEDRRIAARYITQCSRMKSDSILIKHHRNRFFRYLLKVMERNIQNQTANKNVFVDLPEEMMKPNEKNEMKQWSADGRTYVASKIIPGYATLIYMAVTKNTEDNWDHDGFAKFSSYLPNVDTEEILRNTE</sequence>
<reference evidence="1" key="1">
    <citation type="submission" date="2021-03" db="EMBL/GenBank/DDBJ databases">
        <title>Chromosome level genome of the anhydrobiotic midge Polypedilum vanderplanki.</title>
        <authorList>
            <person name="Yoshida Y."/>
            <person name="Kikawada T."/>
            <person name="Gusev O."/>
        </authorList>
    </citation>
    <scope>NUCLEOTIDE SEQUENCE</scope>
    <source>
        <strain evidence="1">NIAS01</strain>
        <tissue evidence="1">Whole body or cell culture</tissue>
    </source>
</reference>
<gene>
    <name evidence="1" type="ORF">PVAND_004856</name>
</gene>
<keyword evidence="2" id="KW-1185">Reference proteome</keyword>